<dbReference type="EMBL" id="NGAF01000028">
    <property type="protein sequence ID" value="OXR40689.1"/>
    <property type="molecule type" value="Genomic_DNA"/>
</dbReference>
<evidence type="ECO:0000313" key="2">
    <source>
        <dbReference type="Proteomes" id="UP000215506"/>
    </source>
</evidence>
<accession>A0A231GVN5</accession>
<gene>
    <name evidence="1" type="ORF">B7C42_07247</name>
</gene>
<name>A0A231GVN5_9NOCA</name>
<comment type="caution">
    <text evidence="1">The sequence shown here is derived from an EMBL/GenBank/DDBJ whole genome shotgun (WGS) entry which is preliminary data.</text>
</comment>
<keyword evidence="2" id="KW-1185">Reference proteome</keyword>
<sequence>MRRPRSLPPAFTFLLRERPTDTDKITPLVLSSLPRILVMENNFGFTPGHAELPAPVERYLYILEPPASAPAGY</sequence>
<evidence type="ECO:0000313" key="1">
    <source>
        <dbReference type="EMBL" id="OXR40689.1"/>
    </source>
</evidence>
<protein>
    <submittedName>
        <fullName evidence="1">Uncharacterized protein</fullName>
    </submittedName>
</protein>
<proteinExistence type="predicted"/>
<dbReference type="AlphaFoldDB" id="A0A231GVN5"/>
<dbReference type="Proteomes" id="UP000215506">
    <property type="component" value="Unassembled WGS sequence"/>
</dbReference>
<organism evidence="1 2">
    <name type="scientific">Nocardia cerradoensis</name>
    <dbReference type="NCBI Taxonomy" id="85688"/>
    <lineage>
        <taxon>Bacteria</taxon>
        <taxon>Bacillati</taxon>
        <taxon>Actinomycetota</taxon>
        <taxon>Actinomycetes</taxon>
        <taxon>Mycobacteriales</taxon>
        <taxon>Nocardiaceae</taxon>
        <taxon>Nocardia</taxon>
    </lineage>
</organism>
<reference evidence="1 2" key="1">
    <citation type="submission" date="2017-07" db="EMBL/GenBank/DDBJ databases">
        <title>First draft Genome Sequence of Nocardia cerradoensis isolated from human infection.</title>
        <authorList>
            <person name="Carrasco G."/>
        </authorList>
    </citation>
    <scope>NUCLEOTIDE SEQUENCE [LARGE SCALE GENOMIC DNA]</scope>
    <source>
        <strain evidence="1 2">CNM20130759</strain>
    </source>
</reference>